<proteinExistence type="predicted"/>
<dbReference type="STRING" id="1505725.GA0061074_102136"/>
<keyword evidence="3" id="KW-1185">Reference proteome</keyword>
<keyword evidence="1" id="KW-0472">Membrane</keyword>
<reference evidence="3" key="1">
    <citation type="submission" date="2016-08" db="EMBL/GenBank/DDBJ databases">
        <authorList>
            <person name="Varghese N."/>
            <person name="Submissions Spin"/>
        </authorList>
    </citation>
    <scope>NUCLEOTIDE SEQUENCE [LARGE SCALE GENOMIC DNA]</scope>
    <source>
        <strain evidence="3">R-53094</strain>
    </source>
</reference>
<protein>
    <submittedName>
        <fullName evidence="2">Uncharacterized protein</fullName>
    </submittedName>
</protein>
<keyword evidence="1" id="KW-0812">Transmembrane</keyword>
<evidence type="ECO:0000313" key="2">
    <source>
        <dbReference type="EMBL" id="SCB84395.1"/>
    </source>
</evidence>
<evidence type="ECO:0000256" key="1">
    <source>
        <dbReference type="SAM" id="Phobius"/>
    </source>
</evidence>
<evidence type="ECO:0000313" key="3">
    <source>
        <dbReference type="Proteomes" id="UP000199268"/>
    </source>
</evidence>
<dbReference type="Proteomes" id="UP000199268">
    <property type="component" value="Unassembled WGS sequence"/>
</dbReference>
<name>A0A1C3ZPY7_9LACO</name>
<feature type="transmembrane region" description="Helical" evidence="1">
    <location>
        <begin position="37"/>
        <end position="62"/>
    </location>
</feature>
<sequence>MLGAFGKTFFRATPQQLFMQLMIDILWYLIFRPTDSFSMWVYIIILPGFDLVSAIGSFWNYVKDNKQQSNK</sequence>
<keyword evidence="1" id="KW-1133">Transmembrane helix</keyword>
<dbReference type="AlphaFoldDB" id="A0A1C3ZPY7"/>
<accession>A0A1C3ZPY7</accession>
<dbReference type="EMBL" id="FMAO01000002">
    <property type="protein sequence ID" value="SCB84395.1"/>
    <property type="molecule type" value="Genomic_DNA"/>
</dbReference>
<organism evidence="2 3">
    <name type="scientific">Weissella bombi</name>
    <dbReference type="NCBI Taxonomy" id="1505725"/>
    <lineage>
        <taxon>Bacteria</taxon>
        <taxon>Bacillati</taxon>
        <taxon>Bacillota</taxon>
        <taxon>Bacilli</taxon>
        <taxon>Lactobacillales</taxon>
        <taxon>Lactobacillaceae</taxon>
        <taxon>Weissella</taxon>
    </lineage>
</organism>
<dbReference type="OrthoDB" id="2146371at2"/>
<gene>
    <name evidence="2" type="ORF">GA0061074_102136</name>
</gene>
<dbReference type="RefSeq" id="WP_092461648.1">
    <property type="nucleotide sequence ID" value="NZ_BJEE01000001.1"/>
</dbReference>